<protein>
    <submittedName>
        <fullName evidence="2">Retrovirus-related Pol poly from transposon</fullName>
    </submittedName>
</protein>
<dbReference type="SUPFAM" id="SSF56672">
    <property type="entry name" value="DNA/RNA polymerases"/>
    <property type="match status" value="1"/>
</dbReference>
<feature type="region of interest" description="Disordered" evidence="1">
    <location>
        <begin position="211"/>
        <end position="234"/>
    </location>
</feature>
<dbReference type="Proteomes" id="UP000276133">
    <property type="component" value="Unassembled WGS sequence"/>
</dbReference>
<evidence type="ECO:0000313" key="3">
    <source>
        <dbReference type="Proteomes" id="UP000276133"/>
    </source>
</evidence>
<dbReference type="STRING" id="10195.A0A3M7RFC3"/>
<gene>
    <name evidence="2" type="ORF">BpHYR1_030525</name>
</gene>
<name>A0A3M7RFC3_BRAPC</name>
<feature type="non-terminal residue" evidence="2">
    <location>
        <position position="1"/>
    </location>
</feature>
<evidence type="ECO:0000256" key="1">
    <source>
        <dbReference type="SAM" id="MobiDB-lite"/>
    </source>
</evidence>
<keyword evidence="3" id="KW-1185">Reference proteome</keyword>
<proteinExistence type="predicted"/>
<dbReference type="PANTHER" id="PTHR37984:SF5">
    <property type="entry name" value="PROTEIN NYNRIN-LIKE"/>
    <property type="match status" value="1"/>
</dbReference>
<dbReference type="AlphaFoldDB" id="A0A3M7RFC3"/>
<dbReference type="EMBL" id="REGN01003495">
    <property type="protein sequence ID" value="RNA22283.1"/>
    <property type="molecule type" value="Genomic_DNA"/>
</dbReference>
<reference evidence="2 3" key="1">
    <citation type="journal article" date="2018" name="Sci. Rep.">
        <title>Genomic signatures of local adaptation to the degree of environmental predictability in rotifers.</title>
        <authorList>
            <person name="Franch-Gras L."/>
            <person name="Hahn C."/>
            <person name="Garcia-Roger E.M."/>
            <person name="Carmona M.J."/>
            <person name="Serra M."/>
            <person name="Gomez A."/>
        </authorList>
    </citation>
    <scope>NUCLEOTIDE SEQUENCE [LARGE SCALE GENOMIC DNA]</scope>
    <source>
        <strain evidence="2">HYR1</strain>
    </source>
</reference>
<evidence type="ECO:0000313" key="2">
    <source>
        <dbReference type="EMBL" id="RNA22283.1"/>
    </source>
</evidence>
<comment type="caution">
    <text evidence="2">The sequence shown here is derived from an EMBL/GenBank/DDBJ whole genome shotgun (WGS) entry which is preliminary data.</text>
</comment>
<dbReference type="InterPro" id="IPR050951">
    <property type="entry name" value="Retrovirus_Pol_polyprotein"/>
</dbReference>
<feature type="compositionally biased region" description="Low complexity" evidence="1">
    <location>
        <begin position="224"/>
        <end position="234"/>
    </location>
</feature>
<organism evidence="2 3">
    <name type="scientific">Brachionus plicatilis</name>
    <name type="common">Marine rotifer</name>
    <name type="synonym">Brachionus muelleri</name>
    <dbReference type="NCBI Taxonomy" id="10195"/>
    <lineage>
        <taxon>Eukaryota</taxon>
        <taxon>Metazoa</taxon>
        <taxon>Spiralia</taxon>
        <taxon>Gnathifera</taxon>
        <taxon>Rotifera</taxon>
        <taxon>Eurotatoria</taxon>
        <taxon>Monogononta</taxon>
        <taxon>Pseudotrocha</taxon>
        <taxon>Ploima</taxon>
        <taxon>Brachionidae</taxon>
        <taxon>Brachionus</taxon>
    </lineage>
</organism>
<sequence length="329" mass="38128">ETESDSAISNTKTVRFENSVAGENQQPMQKKWNNRLSLNGSNFQQNRHRYDTRYQARQTQFNNNLQDVNQSVSKNASDLNLLSNENNNGLIGKAIFNNTLVSCYFDTSASCTVINESVYVRIKTEDPKTVLEPYTAIEENHEFLYGKPFVHTDHLPLTWILNKRNVHPRLERWILRVSIYDFIIEYIPGPQNIIADGFSRLPDEIATIEMEEEDNSQDEHAEAETCTSSSEESLEIIAKEPSSETDNEYITYRTEQLKDDDLVWAIELIKANGDKKPEINKFNNLTQKLLLKQYDKLRLIEGILYRMYENEEGFYVAICVTRSSCQNRN</sequence>
<accession>A0A3M7RFC3</accession>
<dbReference type="InterPro" id="IPR043502">
    <property type="entry name" value="DNA/RNA_pol_sf"/>
</dbReference>
<dbReference type="PANTHER" id="PTHR37984">
    <property type="entry name" value="PROTEIN CBG26694"/>
    <property type="match status" value="1"/>
</dbReference>
<dbReference type="OrthoDB" id="427924at2759"/>